<evidence type="ECO:0000313" key="6">
    <source>
        <dbReference type="Proteomes" id="UP000887540"/>
    </source>
</evidence>
<dbReference type="InterPro" id="IPR001611">
    <property type="entry name" value="Leu-rich_rpt"/>
</dbReference>
<dbReference type="Proteomes" id="UP000887540">
    <property type="component" value="Unplaced"/>
</dbReference>
<dbReference type="PANTHER" id="PTHR24366:SF161">
    <property type="entry name" value="TIR DOMAIN-CONTAINING PROTEIN"/>
    <property type="match status" value="1"/>
</dbReference>
<reference evidence="7" key="1">
    <citation type="submission" date="2022-11" db="UniProtKB">
        <authorList>
            <consortium name="WormBaseParasite"/>
        </authorList>
    </citation>
    <scope>IDENTIFICATION</scope>
</reference>
<evidence type="ECO:0000256" key="2">
    <source>
        <dbReference type="ARBA" id="ARBA00022729"/>
    </source>
</evidence>
<evidence type="ECO:0000256" key="5">
    <source>
        <dbReference type="SAM" id="Phobius"/>
    </source>
</evidence>
<keyword evidence="5" id="KW-0472">Membrane</keyword>
<dbReference type="PANTHER" id="PTHR24366">
    <property type="entry name" value="IG(IMMUNOGLOBULIN) AND LRR(LEUCINE RICH REPEAT) DOMAINS"/>
    <property type="match status" value="1"/>
</dbReference>
<organism evidence="6 7">
    <name type="scientific">Acrobeloides nanus</name>
    <dbReference type="NCBI Taxonomy" id="290746"/>
    <lineage>
        <taxon>Eukaryota</taxon>
        <taxon>Metazoa</taxon>
        <taxon>Ecdysozoa</taxon>
        <taxon>Nematoda</taxon>
        <taxon>Chromadorea</taxon>
        <taxon>Rhabditida</taxon>
        <taxon>Tylenchina</taxon>
        <taxon>Cephalobomorpha</taxon>
        <taxon>Cephaloboidea</taxon>
        <taxon>Cephalobidae</taxon>
        <taxon>Acrobeloides</taxon>
    </lineage>
</organism>
<sequence>MIHPQTKFSPIIPDLKELECIHMVDESRRMKIMDADKNQGFLCKYDSHCLEGCNCCVSSPHDCTCVQSCPAGCKCWRSEGSDIDKPGQNVIFCENIRMDRLKYIPETVTELHLIGSMWKDKGLKHLGYKDKLTLLNLSSSSIDYLNQTLLNQFSHLTTLDLSHNNLRSIKVNDIRLLENLRNIHLHGNQLQNFSSDILKHLSKFQSITLGGNLTEYTCDCKMPSNFQTWLFEGKNRAKVIDFDQIYCTLPNKNKVRIKLLDPTDEETVCEKVIPTETSSTTTTTTTSKTQRQTTTSKIQRTRTTTKPSIPMSTASPKSSNRTSVLSIPQVQSSSDKNYDEKPDEDGFTFKALPTRNPLRMNKAGTATRPPPRTDINSGFLYSLLIIILLLVVICLICAIASTVYLKLIRPKSYNVQKVQVRSVDEEIPLNS</sequence>
<dbReference type="AlphaFoldDB" id="A0A914EFF8"/>
<dbReference type="InterPro" id="IPR003591">
    <property type="entry name" value="Leu-rich_rpt_typical-subtyp"/>
</dbReference>
<dbReference type="SUPFAM" id="SSF52058">
    <property type="entry name" value="L domain-like"/>
    <property type="match status" value="1"/>
</dbReference>
<keyword evidence="1" id="KW-0433">Leucine-rich repeat</keyword>
<keyword evidence="5" id="KW-1133">Transmembrane helix</keyword>
<keyword evidence="5" id="KW-0812">Transmembrane</keyword>
<evidence type="ECO:0000256" key="4">
    <source>
        <dbReference type="SAM" id="MobiDB-lite"/>
    </source>
</evidence>
<evidence type="ECO:0000256" key="1">
    <source>
        <dbReference type="ARBA" id="ARBA00022614"/>
    </source>
</evidence>
<name>A0A914EFF8_9BILA</name>
<protein>
    <submittedName>
        <fullName evidence="7">Uncharacterized protein</fullName>
    </submittedName>
</protein>
<keyword evidence="2" id="KW-0732">Signal</keyword>
<proteinExistence type="predicted"/>
<feature type="compositionally biased region" description="Low complexity" evidence="4">
    <location>
        <begin position="277"/>
        <end position="306"/>
    </location>
</feature>
<accession>A0A914EFF8</accession>
<evidence type="ECO:0000313" key="7">
    <source>
        <dbReference type="WBParaSite" id="ACRNAN_scaffold747.g27893.t1"/>
    </source>
</evidence>
<keyword evidence="6" id="KW-1185">Reference proteome</keyword>
<keyword evidence="3" id="KW-0677">Repeat</keyword>
<feature type="compositionally biased region" description="Polar residues" evidence="4">
    <location>
        <begin position="310"/>
        <end position="335"/>
    </location>
</feature>
<feature type="region of interest" description="Disordered" evidence="4">
    <location>
        <begin position="276"/>
        <end position="351"/>
    </location>
</feature>
<dbReference type="InterPro" id="IPR032675">
    <property type="entry name" value="LRR_dom_sf"/>
</dbReference>
<feature type="transmembrane region" description="Helical" evidence="5">
    <location>
        <begin position="379"/>
        <end position="405"/>
    </location>
</feature>
<dbReference type="Pfam" id="PF13855">
    <property type="entry name" value="LRR_8"/>
    <property type="match status" value="1"/>
</dbReference>
<dbReference type="SMART" id="SM00369">
    <property type="entry name" value="LRR_TYP"/>
    <property type="match status" value="2"/>
</dbReference>
<dbReference type="WBParaSite" id="ACRNAN_scaffold747.g27893.t1">
    <property type="protein sequence ID" value="ACRNAN_scaffold747.g27893.t1"/>
    <property type="gene ID" value="ACRNAN_scaffold747.g27893"/>
</dbReference>
<dbReference type="PROSITE" id="PS51450">
    <property type="entry name" value="LRR"/>
    <property type="match status" value="1"/>
</dbReference>
<evidence type="ECO:0000256" key="3">
    <source>
        <dbReference type="ARBA" id="ARBA00022737"/>
    </source>
</evidence>
<dbReference type="Gene3D" id="3.80.10.10">
    <property type="entry name" value="Ribonuclease Inhibitor"/>
    <property type="match status" value="1"/>
</dbReference>